<feature type="transmembrane region" description="Helical" evidence="11">
    <location>
        <begin position="189"/>
        <end position="207"/>
    </location>
</feature>
<evidence type="ECO:0000256" key="10">
    <source>
        <dbReference type="ARBA" id="ARBA00023316"/>
    </source>
</evidence>
<comment type="subcellular location">
    <subcellularLocation>
        <location evidence="2">Cell membrane</location>
        <topology evidence="2">Multi-pass membrane protein</topology>
    </subcellularLocation>
</comment>
<evidence type="ECO:0000256" key="9">
    <source>
        <dbReference type="ARBA" id="ARBA00023136"/>
    </source>
</evidence>
<keyword evidence="15" id="KW-1185">Reference proteome</keyword>
<evidence type="ECO:0000313" key="14">
    <source>
        <dbReference type="EMBL" id="TDD42291.1"/>
    </source>
</evidence>
<protein>
    <submittedName>
        <fullName evidence="14">Arabinosyltransferase</fullName>
    </submittedName>
</protein>
<comment type="similarity">
    <text evidence="3">Belongs to the emb family.</text>
</comment>
<evidence type="ECO:0000313" key="15">
    <source>
        <dbReference type="Proteomes" id="UP000294947"/>
    </source>
</evidence>
<evidence type="ECO:0000256" key="1">
    <source>
        <dbReference type="ARBA" id="ARBA00003001"/>
    </source>
</evidence>
<feature type="transmembrane region" description="Helical" evidence="11">
    <location>
        <begin position="378"/>
        <end position="411"/>
    </location>
</feature>
<accession>A0A4R4YCE2</accession>
<dbReference type="Pfam" id="PF04602">
    <property type="entry name" value="Arabinose_trans"/>
    <property type="match status" value="1"/>
</dbReference>
<proteinExistence type="inferred from homology"/>
<feature type="domain" description="Arabinosyltransferase C-terminal" evidence="13">
    <location>
        <begin position="757"/>
        <end position="971"/>
    </location>
</feature>
<evidence type="ECO:0000256" key="3">
    <source>
        <dbReference type="ARBA" id="ARBA00008195"/>
    </source>
</evidence>
<keyword evidence="8 11" id="KW-1133">Transmembrane helix</keyword>
<dbReference type="GO" id="GO:0052636">
    <property type="term" value="F:arabinosyltransferase activity"/>
    <property type="evidence" value="ECO:0007669"/>
    <property type="project" value="InterPro"/>
</dbReference>
<feature type="transmembrane region" description="Helical" evidence="11">
    <location>
        <begin position="330"/>
        <end position="348"/>
    </location>
</feature>
<dbReference type="Proteomes" id="UP000294947">
    <property type="component" value="Unassembled WGS sequence"/>
</dbReference>
<keyword evidence="7 11" id="KW-0812">Transmembrane</keyword>
<dbReference type="AlphaFoldDB" id="A0A4R4YCE2"/>
<dbReference type="GO" id="GO:0005886">
    <property type="term" value="C:plasma membrane"/>
    <property type="evidence" value="ECO:0007669"/>
    <property type="project" value="UniProtKB-SubCell"/>
</dbReference>
<dbReference type="InterPro" id="IPR032731">
    <property type="entry name" value="Arabino_trans_C"/>
</dbReference>
<dbReference type="InterPro" id="IPR027451">
    <property type="entry name" value="EmbABC_dom1"/>
</dbReference>
<feature type="domain" description="Arabinofuranosyltransferase central" evidence="12">
    <location>
        <begin position="183"/>
        <end position="599"/>
    </location>
</feature>
<gene>
    <name evidence="14" type="ORF">E1288_29825</name>
</gene>
<name>A0A4R4YCE2_9PSEU</name>
<feature type="transmembrane region" description="Helical" evidence="11">
    <location>
        <begin position="658"/>
        <end position="678"/>
    </location>
</feature>
<evidence type="ECO:0000259" key="13">
    <source>
        <dbReference type="Pfam" id="PF14896"/>
    </source>
</evidence>
<feature type="transmembrane region" description="Helical" evidence="11">
    <location>
        <begin position="538"/>
        <end position="556"/>
    </location>
</feature>
<feature type="transmembrane region" description="Helical" evidence="11">
    <location>
        <begin position="620"/>
        <end position="638"/>
    </location>
</feature>
<dbReference type="Gene3D" id="2.60.120.610">
    <property type="entry name" value="arabinofuranosyltransferase like domain"/>
    <property type="match status" value="1"/>
</dbReference>
<feature type="transmembrane region" description="Helical" evidence="11">
    <location>
        <begin position="568"/>
        <end position="586"/>
    </location>
</feature>
<evidence type="ECO:0000256" key="8">
    <source>
        <dbReference type="ARBA" id="ARBA00022989"/>
    </source>
</evidence>
<feature type="transmembrane region" description="Helical" evidence="11">
    <location>
        <begin position="485"/>
        <end position="502"/>
    </location>
</feature>
<dbReference type="RefSeq" id="WP_132490916.1">
    <property type="nucleotide sequence ID" value="NZ_SMKW01000049.1"/>
</dbReference>
<comment type="caution">
    <text evidence="14">The sequence shown here is derived from an EMBL/GenBank/DDBJ whole genome shotgun (WGS) entry which is preliminary data.</text>
</comment>
<dbReference type="InterPro" id="IPR042486">
    <property type="entry name" value="Arabino_trans_C_2"/>
</dbReference>
<feature type="transmembrane region" description="Helical" evidence="11">
    <location>
        <begin position="219"/>
        <end position="241"/>
    </location>
</feature>
<comment type="function">
    <text evidence="1">Arabinosyl transferase responsible for the polymerization of arabinose into the arabinan of arabinogalactan.</text>
</comment>
<dbReference type="EMBL" id="SMKW01000049">
    <property type="protein sequence ID" value="TDD42291.1"/>
    <property type="molecule type" value="Genomic_DNA"/>
</dbReference>
<keyword evidence="6 14" id="KW-0808">Transferase</keyword>
<dbReference type="GO" id="GO:0071766">
    <property type="term" value="P:Actinobacterium-type cell wall biogenesis"/>
    <property type="evidence" value="ECO:0007669"/>
    <property type="project" value="InterPro"/>
</dbReference>
<dbReference type="InterPro" id="IPR007680">
    <property type="entry name" value="Arabino_trans_central"/>
</dbReference>
<reference evidence="14 15" key="1">
    <citation type="submission" date="2019-03" db="EMBL/GenBank/DDBJ databases">
        <title>Draft genome sequences of novel Actinobacteria.</title>
        <authorList>
            <person name="Sahin N."/>
            <person name="Ay H."/>
            <person name="Saygin H."/>
        </authorList>
    </citation>
    <scope>NUCLEOTIDE SEQUENCE [LARGE SCALE GENOMIC DNA]</scope>
    <source>
        <strain evidence="14 15">7K502</strain>
    </source>
</reference>
<keyword evidence="9 11" id="KW-0472">Membrane</keyword>
<feature type="transmembrane region" description="Helical" evidence="11">
    <location>
        <begin position="423"/>
        <end position="441"/>
    </location>
</feature>
<sequence length="998" mass="107695">MRQSLGDVPPSRHDRAPRGNRRLAALAGLTLLLGVLAVLAPVKSDAPLVTWPRAGDATPSTVLPLSPYRPLDFTATIPCEALRTSTAAALRTHAPGNPGLEVAAWAGQARFLVDGSEILADPLRATCEYQVIADATGIRVSRDGALLVNRPDLLPPQVSELSTTGSVDGLEVALHADARYESSPSALKIALLLAHAACLIALLVLAWRRWRGRQSMSVLTIPRFAAADAVMVLVAAAWVLLGPVNMDDGWYLMMARNAGESGYVGNFVYMFNATENPFVLSQYLLQWWGELGGWSLWWMRLVPMFCGLATWVLLRIVFATLLGRAANLRAVPWALLVAHLVWFLSYGMSLRPEPVIVVCAAAALLFAEAAALRHSIGALAVATMFAALAMTVSPSGLVAAAPLVLSVPWLLRWLHRQPWSGRVAAVLLAAASATVVVPVGFADASLGDVLEATDIHRWYYLSFPWYEEFEHYNTLLNTAGWARRLPVLLTLAIVGVVALASGRGGMGRDPIRRLLITSAVTTAIALVLIAFSPTKWVSHFHAVAAAPTVLLAAALLRSPLPRRAGPVVAGASLVLVIGAVSLSFAGDNWWIPFSDAGQRFGEHLNRDSQTNNLEPHFGPLYLRNPLLWIGIAVVAYSWAKWRRRRGEPVRVGPDRAVLGVASIGSVLLLVALFCYAPIGQAPGWTIARSGVQTLFGDGCGLAGDVRVQLPSGRLGAPSAPELAGDFQVGNALPTSPWPEPVTIWNTDRPDGTTPGVGRLVTGWYPLSGPGTHVTVPVAGLLAGQRLEVEFARPGSVVAQQLHPELRRSALREWQQLAVPIRAGAQSVRVVATDQVTGEGSWLAVAEPKTTESRPITELTRGRPVLANHINAPLWPCVDQVGIRDGVTDTPTVRLTADEGLPPEWLDNISYLEWGGAWTQTTREWTQTRLAAELPGGPPRLPWGNVFVVRYQLPVGRYDLRVPQETRWGWTRLPTLADNDYPDISRNAGVQAPDDSHAR</sequence>
<evidence type="ECO:0000256" key="5">
    <source>
        <dbReference type="ARBA" id="ARBA00022676"/>
    </source>
</evidence>
<dbReference type="Pfam" id="PF14896">
    <property type="entry name" value="Arabino_trans_C"/>
    <property type="match status" value="1"/>
</dbReference>
<evidence type="ECO:0000256" key="2">
    <source>
        <dbReference type="ARBA" id="ARBA00004651"/>
    </source>
</evidence>
<keyword evidence="5" id="KW-0328">Glycosyltransferase</keyword>
<dbReference type="OrthoDB" id="3588137at2"/>
<feature type="transmembrane region" description="Helical" evidence="11">
    <location>
        <begin position="514"/>
        <end position="532"/>
    </location>
</feature>
<evidence type="ECO:0000256" key="6">
    <source>
        <dbReference type="ARBA" id="ARBA00022679"/>
    </source>
</evidence>
<keyword evidence="4" id="KW-1003">Cell membrane</keyword>
<evidence type="ECO:0000256" key="11">
    <source>
        <dbReference type="SAM" id="Phobius"/>
    </source>
</evidence>
<feature type="transmembrane region" description="Helical" evidence="11">
    <location>
        <begin position="297"/>
        <end position="318"/>
    </location>
</feature>
<evidence type="ECO:0000256" key="4">
    <source>
        <dbReference type="ARBA" id="ARBA00022475"/>
    </source>
</evidence>
<evidence type="ECO:0000256" key="7">
    <source>
        <dbReference type="ARBA" id="ARBA00022692"/>
    </source>
</evidence>
<organism evidence="14 15">
    <name type="scientific">Saccharopolyspora elongata</name>
    <dbReference type="NCBI Taxonomy" id="2530387"/>
    <lineage>
        <taxon>Bacteria</taxon>
        <taxon>Bacillati</taxon>
        <taxon>Actinomycetota</taxon>
        <taxon>Actinomycetes</taxon>
        <taxon>Pseudonocardiales</taxon>
        <taxon>Pseudonocardiaceae</taxon>
        <taxon>Saccharopolyspora</taxon>
    </lineage>
</organism>
<keyword evidence="10" id="KW-0961">Cell wall biogenesis/degradation</keyword>
<evidence type="ECO:0000259" key="12">
    <source>
        <dbReference type="Pfam" id="PF04602"/>
    </source>
</evidence>
<dbReference type="Gene3D" id="2.60.120.940">
    <property type="entry name" value="EmbC, C-terminal domain, subdomain 2"/>
    <property type="match status" value="1"/>
</dbReference>
<dbReference type="GO" id="GO:0071555">
    <property type="term" value="P:cell wall organization"/>
    <property type="evidence" value="ECO:0007669"/>
    <property type="project" value="UniProtKB-KW"/>
</dbReference>